<keyword evidence="4" id="KW-1185">Reference proteome</keyword>
<dbReference type="CDD" id="cd00093">
    <property type="entry name" value="HTH_XRE"/>
    <property type="match status" value="1"/>
</dbReference>
<accession>A0A1Y6CKH4</accession>
<proteinExistence type="predicted"/>
<feature type="domain" description="HTH cro/C1-type" evidence="2">
    <location>
        <begin position="27"/>
        <end position="81"/>
    </location>
</feature>
<evidence type="ECO:0000259" key="2">
    <source>
        <dbReference type="PROSITE" id="PS50943"/>
    </source>
</evidence>
<evidence type="ECO:0000256" key="1">
    <source>
        <dbReference type="ARBA" id="ARBA00023125"/>
    </source>
</evidence>
<dbReference type="GO" id="GO:0003677">
    <property type="term" value="F:DNA binding"/>
    <property type="evidence" value="ECO:0007669"/>
    <property type="project" value="UniProtKB-KW"/>
</dbReference>
<dbReference type="Proteomes" id="UP000192917">
    <property type="component" value="Unassembled WGS sequence"/>
</dbReference>
<dbReference type="RefSeq" id="WP_085125009.1">
    <property type="nucleotide sequence ID" value="NZ_FWZX01000023.1"/>
</dbReference>
<dbReference type="InterPro" id="IPR010982">
    <property type="entry name" value="Lambda_DNA-bd_dom_sf"/>
</dbReference>
<dbReference type="Gene3D" id="1.10.260.40">
    <property type="entry name" value="lambda repressor-like DNA-binding domains"/>
    <property type="match status" value="1"/>
</dbReference>
<evidence type="ECO:0000313" key="3">
    <source>
        <dbReference type="EMBL" id="SMF60668.1"/>
    </source>
</evidence>
<reference evidence="3 4" key="1">
    <citation type="submission" date="2017-04" db="EMBL/GenBank/DDBJ databases">
        <authorList>
            <person name="Afonso C.L."/>
            <person name="Miller P.J."/>
            <person name="Scott M.A."/>
            <person name="Spackman E."/>
            <person name="Goraichik I."/>
            <person name="Dimitrov K.M."/>
            <person name="Suarez D.L."/>
            <person name="Swayne D.E."/>
        </authorList>
    </citation>
    <scope>NUCLEOTIDE SEQUENCE [LARGE SCALE GENOMIC DNA]</scope>
    <source>
        <strain evidence="3 4">USBA 355</strain>
    </source>
</reference>
<sequence>MGAQESDSAQQEREGPHAVDIHVGGRLRQRRVGVGMTQERLARIIGITFQQVQKYERGTNRIVASRLYELARALGVTVDYFFEDMPDGEAKRFDCPATAGPELPTLMAERETLVLVRAYHRILNQDVRRRLIDLVKSLGPS</sequence>
<dbReference type="PROSITE" id="PS50943">
    <property type="entry name" value="HTH_CROC1"/>
    <property type="match status" value="1"/>
</dbReference>
<gene>
    <name evidence="3" type="ORF">SAMN05428998_12374</name>
</gene>
<dbReference type="AlphaFoldDB" id="A0A1Y6CKH4"/>
<dbReference type="EMBL" id="FWZX01000023">
    <property type="protein sequence ID" value="SMF60668.1"/>
    <property type="molecule type" value="Genomic_DNA"/>
</dbReference>
<dbReference type="Pfam" id="PF01381">
    <property type="entry name" value="HTH_3"/>
    <property type="match status" value="1"/>
</dbReference>
<dbReference type="PANTHER" id="PTHR46558">
    <property type="entry name" value="TRACRIPTIONAL REGULATORY PROTEIN-RELATED-RELATED"/>
    <property type="match status" value="1"/>
</dbReference>
<dbReference type="STRING" id="560819.SAMN05428998_12374"/>
<evidence type="ECO:0000313" key="4">
    <source>
        <dbReference type="Proteomes" id="UP000192917"/>
    </source>
</evidence>
<dbReference type="InterPro" id="IPR001387">
    <property type="entry name" value="Cro/C1-type_HTH"/>
</dbReference>
<dbReference type="PANTHER" id="PTHR46558:SF4">
    <property type="entry name" value="DNA-BIDING PHAGE PROTEIN"/>
    <property type="match status" value="1"/>
</dbReference>
<dbReference type="SUPFAM" id="SSF47413">
    <property type="entry name" value="lambda repressor-like DNA-binding domains"/>
    <property type="match status" value="1"/>
</dbReference>
<organism evidence="3 4">
    <name type="scientific">Tistlia consotensis USBA 355</name>
    <dbReference type="NCBI Taxonomy" id="560819"/>
    <lineage>
        <taxon>Bacteria</taxon>
        <taxon>Pseudomonadati</taxon>
        <taxon>Pseudomonadota</taxon>
        <taxon>Alphaproteobacteria</taxon>
        <taxon>Rhodospirillales</taxon>
        <taxon>Rhodovibrionaceae</taxon>
        <taxon>Tistlia</taxon>
    </lineage>
</organism>
<keyword evidence="1" id="KW-0238">DNA-binding</keyword>
<dbReference type="SMART" id="SM00530">
    <property type="entry name" value="HTH_XRE"/>
    <property type="match status" value="1"/>
</dbReference>
<name>A0A1Y6CKH4_9PROT</name>
<protein>
    <submittedName>
        <fullName evidence="3">Helix-turn-helix</fullName>
    </submittedName>
</protein>